<dbReference type="AlphaFoldDB" id="A0AAV1U5P8"/>
<feature type="chain" id="PRO_5043886542" description="Elicitin" evidence="2">
    <location>
        <begin position="25"/>
        <end position="151"/>
    </location>
</feature>
<keyword evidence="1" id="KW-0812">Transmembrane</keyword>
<accession>A0AAV1U5P8</accession>
<keyword evidence="2" id="KW-0732">Signal</keyword>
<name>A0AAV1U5P8_9STRA</name>
<evidence type="ECO:0000256" key="2">
    <source>
        <dbReference type="SAM" id="SignalP"/>
    </source>
</evidence>
<reference evidence="3" key="1">
    <citation type="submission" date="2024-01" db="EMBL/GenBank/DDBJ databases">
        <authorList>
            <person name="Webb A."/>
        </authorList>
    </citation>
    <scope>NUCLEOTIDE SEQUENCE</scope>
    <source>
        <strain evidence="3">Pm1</strain>
    </source>
</reference>
<feature type="signal peptide" evidence="2">
    <location>
        <begin position="1"/>
        <end position="24"/>
    </location>
</feature>
<sequence>MTLLRTFAASCVALTALQCTAVSASNCTEDEQSTIDSVYAALANGTACSDLMADSGVSSLDYCMQNDCISELSTAIEGLPACTGEDGAERKTALQSIVDYCADVTEVTDRSASGSGPGNDPVVSAASRDVLATSAIIAQLFMVIYFVAALS</sequence>
<dbReference type="Proteomes" id="UP001162060">
    <property type="component" value="Unassembled WGS sequence"/>
</dbReference>
<gene>
    <name evidence="3" type="ORF">PM001_LOCUS13875</name>
</gene>
<keyword evidence="1" id="KW-1133">Transmembrane helix</keyword>
<keyword evidence="1" id="KW-0472">Membrane</keyword>
<evidence type="ECO:0000313" key="3">
    <source>
        <dbReference type="EMBL" id="CAK7928725.1"/>
    </source>
</evidence>
<protein>
    <recommendedName>
        <fullName evidence="5">Elicitin</fullName>
    </recommendedName>
</protein>
<evidence type="ECO:0008006" key="5">
    <source>
        <dbReference type="Google" id="ProtNLM"/>
    </source>
</evidence>
<proteinExistence type="predicted"/>
<organism evidence="3 4">
    <name type="scientific">Peronospora matthiolae</name>
    <dbReference type="NCBI Taxonomy" id="2874970"/>
    <lineage>
        <taxon>Eukaryota</taxon>
        <taxon>Sar</taxon>
        <taxon>Stramenopiles</taxon>
        <taxon>Oomycota</taxon>
        <taxon>Peronosporomycetes</taxon>
        <taxon>Peronosporales</taxon>
        <taxon>Peronosporaceae</taxon>
        <taxon>Peronospora</taxon>
    </lineage>
</organism>
<evidence type="ECO:0000256" key="1">
    <source>
        <dbReference type="SAM" id="Phobius"/>
    </source>
</evidence>
<dbReference type="EMBL" id="CAKLBY020000130">
    <property type="protein sequence ID" value="CAK7928725.1"/>
    <property type="molecule type" value="Genomic_DNA"/>
</dbReference>
<comment type="caution">
    <text evidence="3">The sequence shown here is derived from an EMBL/GenBank/DDBJ whole genome shotgun (WGS) entry which is preliminary data.</text>
</comment>
<evidence type="ECO:0000313" key="4">
    <source>
        <dbReference type="Proteomes" id="UP001162060"/>
    </source>
</evidence>
<feature type="transmembrane region" description="Helical" evidence="1">
    <location>
        <begin position="130"/>
        <end position="150"/>
    </location>
</feature>